<dbReference type="CDD" id="cd02947">
    <property type="entry name" value="TRX_family"/>
    <property type="match status" value="1"/>
</dbReference>
<dbReference type="PANTHER" id="PTHR45663">
    <property type="entry name" value="GEO12009P1"/>
    <property type="match status" value="1"/>
</dbReference>
<dbReference type="InterPro" id="IPR027304">
    <property type="entry name" value="Trigger_fact/SurA_dom_sf"/>
</dbReference>
<feature type="compositionally biased region" description="Low complexity" evidence="1">
    <location>
        <begin position="63"/>
        <end position="75"/>
    </location>
</feature>
<dbReference type="Gene3D" id="1.10.8.1040">
    <property type="match status" value="1"/>
</dbReference>
<evidence type="ECO:0000259" key="2">
    <source>
        <dbReference type="PROSITE" id="PS51352"/>
    </source>
</evidence>
<dbReference type="GO" id="GO:0005829">
    <property type="term" value="C:cytosol"/>
    <property type="evidence" value="ECO:0007669"/>
    <property type="project" value="TreeGrafter"/>
</dbReference>
<dbReference type="Gene3D" id="3.40.30.10">
    <property type="entry name" value="Glutaredoxin"/>
    <property type="match status" value="1"/>
</dbReference>
<dbReference type="SUPFAM" id="SSF109998">
    <property type="entry name" value="Triger factor/SurA peptide-binding domain-like"/>
    <property type="match status" value="1"/>
</dbReference>
<dbReference type="PANTHER" id="PTHR45663:SF11">
    <property type="entry name" value="GEO12009P1"/>
    <property type="match status" value="1"/>
</dbReference>
<dbReference type="InterPro" id="IPR013766">
    <property type="entry name" value="Thioredoxin_domain"/>
</dbReference>
<dbReference type="Pfam" id="PF00085">
    <property type="entry name" value="Thioredoxin"/>
    <property type="match status" value="1"/>
</dbReference>
<dbReference type="EMBL" id="DSLG01000008">
    <property type="protein sequence ID" value="HEA87970.1"/>
    <property type="molecule type" value="Genomic_DNA"/>
</dbReference>
<reference evidence="3" key="1">
    <citation type="journal article" date="2020" name="mSystems">
        <title>Genome- and Community-Level Interaction Insights into Carbon Utilization and Element Cycling Functions of Hydrothermarchaeota in Hydrothermal Sediment.</title>
        <authorList>
            <person name="Zhou Z."/>
            <person name="Liu Y."/>
            <person name="Xu W."/>
            <person name="Pan J."/>
            <person name="Luo Z.H."/>
            <person name="Li M."/>
        </authorList>
    </citation>
    <scope>NUCLEOTIDE SEQUENCE [LARGE SCALE GENOMIC DNA]</scope>
    <source>
        <strain evidence="3">SpSt-265</strain>
        <strain evidence="4">SpSt-465</strain>
    </source>
</reference>
<dbReference type="SUPFAM" id="SSF52833">
    <property type="entry name" value="Thioredoxin-like"/>
    <property type="match status" value="1"/>
</dbReference>
<accession>A0A7C1SPC3</accession>
<feature type="compositionally biased region" description="Polar residues" evidence="1">
    <location>
        <begin position="33"/>
        <end position="46"/>
    </location>
</feature>
<evidence type="ECO:0000313" key="4">
    <source>
        <dbReference type="EMBL" id="HFJ53808.1"/>
    </source>
</evidence>
<gene>
    <name evidence="3" type="ORF">ENP94_08230</name>
    <name evidence="4" type="ORF">ENS16_03875</name>
</gene>
<dbReference type="Gene3D" id="6.10.140.970">
    <property type="match status" value="1"/>
</dbReference>
<dbReference type="PROSITE" id="PS51352">
    <property type="entry name" value="THIOREDOXIN_2"/>
    <property type="match status" value="1"/>
</dbReference>
<dbReference type="GO" id="GO:0015035">
    <property type="term" value="F:protein-disulfide reductase activity"/>
    <property type="evidence" value="ECO:0007669"/>
    <property type="project" value="TreeGrafter"/>
</dbReference>
<comment type="caution">
    <text evidence="3">The sequence shown here is derived from an EMBL/GenBank/DDBJ whole genome shotgun (WGS) entry which is preliminary data.</text>
</comment>
<proteinExistence type="predicted"/>
<dbReference type="InterPro" id="IPR036249">
    <property type="entry name" value="Thioredoxin-like_sf"/>
</dbReference>
<feature type="domain" description="Thioredoxin" evidence="2">
    <location>
        <begin position="199"/>
        <end position="335"/>
    </location>
</feature>
<dbReference type="AlphaFoldDB" id="A0A7C1SPC3"/>
<feature type="region of interest" description="Disordered" evidence="1">
    <location>
        <begin position="31"/>
        <end position="79"/>
    </location>
</feature>
<sequence>MKRNWHKPAITVAVIILIATVLILKFTRREKTGNSPSGASAPTETLNAEPVTDSFVPAPRPAPADSAPAPETSSPVPAGNVLAMVNSTRLTQNDLDRMFQSLPHQYQDIYRDDPAELLEQLINRELLYQEAQKRGFVQNTPVTDPEQKKNLAIELLLNNYTSRLTVNEDEISRFYEERKADMAGASLEQVKEQIRRFLLQQKQEAAVNSFMESLKTRARIQRNEQWLARQQANKPADPLARALRSGKPTVLDLGAGHCVPCRMMKPIFDELKQEYGDRANIILLEISEYRSIANKYNVRIIPTQIFFDKQGNIFWRHEGFLPKEEIIKKLKELGVD</sequence>
<dbReference type="GO" id="GO:0045454">
    <property type="term" value="P:cell redox homeostasis"/>
    <property type="evidence" value="ECO:0007669"/>
    <property type="project" value="TreeGrafter"/>
</dbReference>
<organism evidence="3">
    <name type="scientific">candidate division WOR-3 bacterium</name>
    <dbReference type="NCBI Taxonomy" id="2052148"/>
    <lineage>
        <taxon>Bacteria</taxon>
        <taxon>Bacteria division WOR-3</taxon>
    </lineage>
</organism>
<evidence type="ECO:0000256" key="1">
    <source>
        <dbReference type="SAM" id="MobiDB-lite"/>
    </source>
</evidence>
<dbReference type="EMBL" id="DSTU01000004">
    <property type="protein sequence ID" value="HFJ53808.1"/>
    <property type="molecule type" value="Genomic_DNA"/>
</dbReference>
<protein>
    <recommendedName>
        <fullName evidence="2">Thioredoxin domain-containing protein</fullName>
    </recommendedName>
</protein>
<name>A0A7C1SPC3_UNCW3</name>
<evidence type="ECO:0000313" key="3">
    <source>
        <dbReference type="EMBL" id="HEA87970.1"/>
    </source>
</evidence>